<dbReference type="PANTHER" id="PTHR24123:SF33">
    <property type="entry name" value="PROTEIN HOS4"/>
    <property type="match status" value="1"/>
</dbReference>
<evidence type="ECO:0000313" key="3">
    <source>
        <dbReference type="EMBL" id="KAL2860823.1"/>
    </source>
</evidence>
<gene>
    <name evidence="3" type="ORF">BJX67DRAFT_386271</name>
</gene>
<name>A0ABR4L8F5_9EURO</name>
<dbReference type="Proteomes" id="UP001610432">
    <property type="component" value="Unassembled WGS sequence"/>
</dbReference>
<evidence type="ECO:0000313" key="4">
    <source>
        <dbReference type="Proteomes" id="UP001610432"/>
    </source>
</evidence>
<dbReference type="RefSeq" id="XP_070880717.1">
    <property type="nucleotide sequence ID" value="XM_071034034.1"/>
</dbReference>
<dbReference type="PANTHER" id="PTHR24123">
    <property type="entry name" value="ANKYRIN REPEAT-CONTAINING"/>
    <property type="match status" value="1"/>
</dbReference>
<dbReference type="Gene3D" id="1.25.40.20">
    <property type="entry name" value="Ankyrin repeat-containing domain"/>
    <property type="match status" value="2"/>
</dbReference>
<dbReference type="GeneID" id="98149106"/>
<organism evidence="3 4">
    <name type="scientific">Aspergillus lucknowensis</name>
    <dbReference type="NCBI Taxonomy" id="176173"/>
    <lineage>
        <taxon>Eukaryota</taxon>
        <taxon>Fungi</taxon>
        <taxon>Dikarya</taxon>
        <taxon>Ascomycota</taxon>
        <taxon>Pezizomycotina</taxon>
        <taxon>Eurotiomycetes</taxon>
        <taxon>Eurotiomycetidae</taxon>
        <taxon>Eurotiales</taxon>
        <taxon>Aspergillaceae</taxon>
        <taxon>Aspergillus</taxon>
        <taxon>Aspergillus subgen. Nidulantes</taxon>
    </lineage>
</organism>
<dbReference type="EMBL" id="JBFXLQ010000083">
    <property type="protein sequence ID" value="KAL2860823.1"/>
    <property type="molecule type" value="Genomic_DNA"/>
</dbReference>
<protein>
    <submittedName>
        <fullName evidence="3">Ankyrin repeat-containing domain protein</fullName>
    </submittedName>
</protein>
<proteinExistence type="predicted"/>
<dbReference type="SUPFAM" id="SSF48403">
    <property type="entry name" value="Ankyrin repeat"/>
    <property type="match status" value="1"/>
</dbReference>
<keyword evidence="2" id="KW-0040">ANK repeat</keyword>
<sequence length="308" mass="33077">MDGRVEITRLLLDQGANPNFVWKGRPLLFDAVEFDSICSLLLDRGANPRVGEAIASDESALSALGLEFGPLGYKIIEIGNPAAVRVLLERGFDFDLALPETGPEDYQRIPIQSLAGITESILDTFVQCGLPLPQPVGGRNAGKDALLVACNNGNVALLRYLVACGFNVRKPEWQMELLSAAADSSEEKEKAGAIVDALLGFGLDIDARDARGTTALSYNSALRAATASILIEQGADILAEDDFGVCPLDVACHIGEEETLNVFLGALDAQRTSTKAESLLRDAIAMHEEGSHAHKQLEHFYGRIVYPV</sequence>
<accession>A0ABR4L8F5</accession>
<keyword evidence="1" id="KW-0677">Repeat</keyword>
<evidence type="ECO:0000256" key="2">
    <source>
        <dbReference type="ARBA" id="ARBA00023043"/>
    </source>
</evidence>
<evidence type="ECO:0000256" key="1">
    <source>
        <dbReference type="ARBA" id="ARBA00022737"/>
    </source>
</evidence>
<dbReference type="InterPro" id="IPR051165">
    <property type="entry name" value="Multifunctional_ANK_Repeat"/>
</dbReference>
<reference evidence="3 4" key="1">
    <citation type="submission" date="2024-07" db="EMBL/GenBank/DDBJ databases">
        <title>Section-level genome sequencing and comparative genomics of Aspergillus sections Usti and Cavernicolus.</title>
        <authorList>
            <consortium name="Lawrence Berkeley National Laboratory"/>
            <person name="Nybo J.L."/>
            <person name="Vesth T.C."/>
            <person name="Theobald S."/>
            <person name="Frisvad J.C."/>
            <person name="Larsen T.O."/>
            <person name="Kjaerboelling I."/>
            <person name="Rothschild-Mancinelli K."/>
            <person name="Lyhne E.K."/>
            <person name="Kogle M.E."/>
            <person name="Barry K."/>
            <person name="Clum A."/>
            <person name="Na H."/>
            <person name="Ledsgaard L."/>
            <person name="Lin J."/>
            <person name="Lipzen A."/>
            <person name="Kuo A."/>
            <person name="Riley R."/>
            <person name="Mondo S."/>
            <person name="Labutti K."/>
            <person name="Haridas S."/>
            <person name="Pangalinan J."/>
            <person name="Salamov A.A."/>
            <person name="Simmons B.A."/>
            <person name="Magnuson J.K."/>
            <person name="Chen J."/>
            <person name="Drula E."/>
            <person name="Henrissat B."/>
            <person name="Wiebenga A."/>
            <person name="Lubbers R.J."/>
            <person name="Gomes A.C."/>
            <person name="Macurrencykelacurrency M.R."/>
            <person name="Stajich J."/>
            <person name="Grigoriev I.V."/>
            <person name="Mortensen U.H."/>
            <person name="De Vries R.P."/>
            <person name="Baker S.E."/>
            <person name="Andersen M.R."/>
        </authorList>
    </citation>
    <scope>NUCLEOTIDE SEQUENCE [LARGE SCALE GENOMIC DNA]</scope>
    <source>
        <strain evidence="3 4">CBS 449.75</strain>
    </source>
</reference>
<dbReference type="InterPro" id="IPR036770">
    <property type="entry name" value="Ankyrin_rpt-contain_sf"/>
</dbReference>
<keyword evidence="4" id="KW-1185">Reference proteome</keyword>
<comment type="caution">
    <text evidence="3">The sequence shown here is derived from an EMBL/GenBank/DDBJ whole genome shotgun (WGS) entry which is preliminary data.</text>
</comment>